<dbReference type="Proteomes" id="UP000076154">
    <property type="component" value="Unassembled WGS sequence"/>
</dbReference>
<name>A0A369J8A8_HYPMA</name>
<evidence type="ECO:0000313" key="2">
    <source>
        <dbReference type="EMBL" id="RDB18329.1"/>
    </source>
</evidence>
<protein>
    <submittedName>
        <fullName evidence="2">Uncharacterized protein</fullName>
    </submittedName>
</protein>
<proteinExistence type="predicted"/>
<comment type="caution">
    <text evidence="2">The sequence shown here is derived from an EMBL/GenBank/DDBJ whole genome shotgun (WGS) entry which is preliminary data.</text>
</comment>
<evidence type="ECO:0000313" key="3">
    <source>
        <dbReference type="Proteomes" id="UP000076154"/>
    </source>
</evidence>
<dbReference type="OrthoDB" id="654211at2759"/>
<feature type="region of interest" description="Disordered" evidence="1">
    <location>
        <begin position="1"/>
        <end position="89"/>
    </location>
</feature>
<reference evidence="2" key="1">
    <citation type="submission" date="2018-04" db="EMBL/GenBank/DDBJ databases">
        <title>Whole genome sequencing of Hypsizygus marmoreus.</title>
        <authorList>
            <person name="Choi I.-G."/>
            <person name="Min B."/>
            <person name="Kim J.-G."/>
            <person name="Kim S."/>
            <person name="Oh Y.-L."/>
            <person name="Kong W.-S."/>
            <person name="Park H."/>
            <person name="Jeong J."/>
            <person name="Song E.-S."/>
        </authorList>
    </citation>
    <scope>NUCLEOTIDE SEQUENCE [LARGE SCALE GENOMIC DNA]</scope>
    <source>
        <strain evidence="2">51987-8</strain>
    </source>
</reference>
<gene>
    <name evidence="2" type="ORF">Hypma_000514</name>
</gene>
<feature type="compositionally biased region" description="Polar residues" evidence="1">
    <location>
        <begin position="25"/>
        <end position="46"/>
    </location>
</feature>
<keyword evidence="3" id="KW-1185">Reference proteome</keyword>
<accession>A0A369J8A8</accession>
<dbReference type="EMBL" id="LUEZ02000106">
    <property type="protein sequence ID" value="RDB18329.1"/>
    <property type="molecule type" value="Genomic_DNA"/>
</dbReference>
<sequence>MCTSVRPVITRHLVKSSEKNRMSSRKTPSPNQKAQGSSLPTASLTGQLEAESRNHSRARPLSRATRGIKKSGNSRTRRSRKERPVYTRRQVEDMLSMVNHCLAKALDVFIHQSVANNHERREFRRHSGALCL</sequence>
<evidence type="ECO:0000256" key="1">
    <source>
        <dbReference type="SAM" id="MobiDB-lite"/>
    </source>
</evidence>
<dbReference type="AlphaFoldDB" id="A0A369J8A8"/>
<organism evidence="2 3">
    <name type="scientific">Hypsizygus marmoreus</name>
    <name type="common">White beech mushroom</name>
    <name type="synonym">Agaricus marmoreus</name>
    <dbReference type="NCBI Taxonomy" id="39966"/>
    <lineage>
        <taxon>Eukaryota</taxon>
        <taxon>Fungi</taxon>
        <taxon>Dikarya</taxon>
        <taxon>Basidiomycota</taxon>
        <taxon>Agaricomycotina</taxon>
        <taxon>Agaricomycetes</taxon>
        <taxon>Agaricomycetidae</taxon>
        <taxon>Agaricales</taxon>
        <taxon>Tricholomatineae</taxon>
        <taxon>Lyophyllaceae</taxon>
        <taxon>Hypsizygus</taxon>
    </lineage>
</organism>
<dbReference type="InParanoid" id="A0A369J8A8"/>